<gene>
    <name evidence="1" type="ORF">M8C21_006738</name>
</gene>
<sequence length="89" mass="10183">ILNKDPSQIGEPSHHSMNTLYRPHITIEHVPFHKPTEFVHAYKPTEPVVVSGPSKEKTAAHKYFSQNKAEHVPFYKPTESIHAYKPTEP</sequence>
<comment type="caution">
    <text evidence="1">The sequence shown here is derived from an EMBL/GenBank/DDBJ whole genome shotgun (WGS) entry which is preliminary data.</text>
</comment>
<dbReference type="EMBL" id="JAMZMK010010466">
    <property type="protein sequence ID" value="KAI7731354.1"/>
    <property type="molecule type" value="Genomic_DNA"/>
</dbReference>
<name>A0AAD5BY32_AMBAR</name>
<evidence type="ECO:0000313" key="1">
    <source>
        <dbReference type="EMBL" id="KAI7731354.1"/>
    </source>
</evidence>
<feature type="non-terminal residue" evidence="1">
    <location>
        <position position="1"/>
    </location>
</feature>
<keyword evidence="2" id="KW-1185">Reference proteome</keyword>
<dbReference type="AlphaFoldDB" id="A0AAD5BY32"/>
<evidence type="ECO:0000313" key="2">
    <source>
        <dbReference type="Proteomes" id="UP001206925"/>
    </source>
</evidence>
<reference evidence="1" key="1">
    <citation type="submission" date="2022-06" db="EMBL/GenBank/DDBJ databases">
        <title>Uncovering the hologenomic basis of an extraordinary plant invasion.</title>
        <authorList>
            <person name="Bieker V.C."/>
            <person name="Martin M.D."/>
            <person name="Gilbert T."/>
            <person name="Hodgins K."/>
            <person name="Battlay P."/>
            <person name="Petersen B."/>
            <person name="Wilson J."/>
        </authorList>
    </citation>
    <scope>NUCLEOTIDE SEQUENCE</scope>
    <source>
        <strain evidence="1">AA19_3_7</strain>
        <tissue evidence="1">Leaf</tissue>
    </source>
</reference>
<feature type="non-terminal residue" evidence="1">
    <location>
        <position position="89"/>
    </location>
</feature>
<proteinExistence type="predicted"/>
<accession>A0AAD5BY32</accession>
<dbReference type="Proteomes" id="UP001206925">
    <property type="component" value="Unassembled WGS sequence"/>
</dbReference>
<protein>
    <submittedName>
        <fullName evidence="1">Uncharacterized protein</fullName>
    </submittedName>
</protein>
<organism evidence="1 2">
    <name type="scientific">Ambrosia artemisiifolia</name>
    <name type="common">Common ragweed</name>
    <dbReference type="NCBI Taxonomy" id="4212"/>
    <lineage>
        <taxon>Eukaryota</taxon>
        <taxon>Viridiplantae</taxon>
        <taxon>Streptophyta</taxon>
        <taxon>Embryophyta</taxon>
        <taxon>Tracheophyta</taxon>
        <taxon>Spermatophyta</taxon>
        <taxon>Magnoliopsida</taxon>
        <taxon>eudicotyledons</taxon>
        <taxon>Gunneridae</taxon>
        <taxon>Pentapetalae</taxon>
        <taxon>asterids</taxon>
        <taxon>campanulids</taxon>
        <taxon>Asterales</taxon>
        <taxon>Asteraceae</taxon>
        <taxon>Asteroideae</taxon>
        <taxon>Heliantheae alliance</taxon>
        <taxon>Heliantheae</taxon>
        <taxon>Ambrosia</taxon>
    </lineage>
</organism>